<reference evidence="1" key="1">
    <citation type="submission" date="2022-06" db="EMBL/GenBank/DDBJ databases">
        <title>Phylogenomic reconstructions and comparative analyses of Kickxellomycotina fungi.</title>
        <authorList>
            <person name="Reynolds N.K."/>
            <person name="Stajich J.E."/>
            <person name="Barry K."/>
            <person name="Grigoriev I.V."/>
            <person name="Crous P."/>
            <person name="Smith M.E."/>
        </authorList>
    </citation>
    <scope>NUCLEOTIDE SEQUENCE</scope>
    <source>
        <strain evidence="1">RSA 2271</strain>
    </source>
</reference>
<protein>
    <submittedName>
        <fullName evidence="1">Uncharacterized protein</fullName>
    </submittedName>
</protein>
<dbReference type="Proteomes" id="UP001145114">
    <property type="component" value="Unassembled WGS sequence"/>
</dbReference>
<gene>
    <name evidence="1" type="ORF">EV182_001430</name>
</gene>
<evidence type="ECO:0000313" key="1">
    <source>
        <dbReference type="EMBL" id="KAJ1675357.1"/>
    </source>
</evidence>
<dbReference type="EMBL" id="JAMZIH010005347">
    <property type="protein sequence ID" value="KAJ1675357.1"/>
    <property type="molecule type" value="Genomic_DNA"/>
</dbReference>
<accession>A0ACC1HJF9</accession>
<organism evidence="1 2">
    <name type="scientific">Spiromyces aspiralis</name>
    <dbReference type="NCBI Taxonomy" id="68401"/>
    <lineage>
        <taxon>Eukaryota</taxon>
        <taxon>Fungi</taxon>
        <taxon>Fungi incertae sedis</taxon>
        <taxon>Zoopagomycota</taxon>
        <taxon>Kickxellomycotina</taxon>
        <taxon>Kickxellomycetes</taxon>
        <taxon>Kickxellales</taxon>
        <taxon>Kickxellaceae</taxon>
        <taxon>Spiromyces</taxon>
    </lineage>
</organism>
<comment type="caution">
    <text evidence="1">The sequence shown here is derived from an EMBL/GenBank/DDBJ whole genome shotgun (WGS) entry which is preliminary data.</text>
</comment>
<sequence>MSLRNKVILITGASRGIGKHIALRAARDGAKIAILAKTADPHPKLPGTIYTAAEEIEQAGGKALPIQCDIRDEDQVKNAIERTVREFGGLDIVINNASAIYLRNTEDTPVKRYDLMHQINARGTWMVSKMERGDANPDAVMMMTKRYGMSMCVLGMSEELRKYNIAVNALWPMTMIETAAMQAIGNQDSVPKRKPGIMADAAYWIITQTGCKYTGQFFLDELLLREIGETDFEKYNAIPGTRLEDLGADFFLDEDQVSRVLKMREEQKRRDAAEGRKSKL</sequence>
<name>A0ACC1HJF9_9FUNG</name>
<proteinExistence type="predicted"/>
<keyword evidence="2" id="KW-1185">Reference proteome</keyword>
<evidence type="ECO:0000313" key="2">
    <source>
        <dbReference type="Proteomes" id="UP001145114"/>
    </source>
</evidence>